<sequence length="179" mass="19545">MRDTDHDVEFPADLFTWSGYAGPHIILLTLLCPSDWTLLARLRDSRPRTAVVAVIENGDVDRCVRALTSGAVGVMAREADAGTVRSVLSAAASGRSLLPADVVRALTSLPRSPQAGHVPTEIEISWIRLLAQGFTVARLAAHAGYSERMMFRDLRAVYERWGVANRTEAIVHARGNGWI</sequence>
<feature type="transmembrane region" description="Helical" evidence="3">
    <location>
        <begin position="20"/>
        <end position="39"/>
    </location>
</feature>
<dbReference type="InterPro" id="IPR016032">
    <property type="entry name" value="Sig_transdc_resp-reg_C-effctor"/>
</dbReference>
<dbReference type="GO" id="GO:0003677">
    <property type="term" value="F:DNA binding"/>
    <property type="evidence" value="ECO:0007669"/>
    <property type="project" value="UniProtKB-KW"/>
</dbReference>
<dbReference type="GO" id="GO:0000160">
    <property type="term" value="P:phosphorelay signal transduction system"/>
    <property type="evidence" value="ECO:0007669"/>
    <property type="project" value="InterPro"/>
</dbReference>
<dbReference type="Proteomes" id="UP000283832">
    <property type="component" value="Unassembled WGS sequence"/>
</dbReference>
<keyword evidence="1 5" id="KW-0238">DNA-binding</keyword>
<keyword evidence="3" id="KW-0812">Transmembrane</keyword>
<keyword evidence="3" id="KW-1133">Transmembrane helix</keyword>
<dbReference type="PANTHER" id="PTHR43214:SF42">
    <property type="entry name" value="TRANSCRIPTIONAL REGULATORY PROTEIN DESR"/>
    <property type="match status" value="1"/>
</dbReference>
<feature type="domain" description="Response regulatory" evidence="4">
    <location>
        <begin position="1"/>
        <end position="92"/>
    </location>
</feature>
<accession>A0A418MN16</accession>
<dbReference type="SUPFAM" id="SSF52172">
    <property type="entry name" value="CheY-like"/>
    <property type="match status" value="1"/>
</dbReference>
<protein>
    <submittedName>
        <fullName evidence="5">DNA-binding response regulator</fullName>
    </submittedName>
</protein>
<name>A0A418MN16_9ACTN</name>
<keyword evidence="6" id="KW-1185">Reference proteome</keyword>
<dbReference type="Gene3D" id="3.40.50.2300">
    <property type="match status" value="1"/>
</dbReference>
<comment type="caution">
    <text evidence="5">The sequence shown here is derived from an EMBL/GenBank/DDBJ whole genome shotgun (WGS) entry which is preliminary data.</text>
</comment>
<evidence type="ECO:0000313" key="5">
    <source>
        <dbReference type="EMBL" id="RIV31340.1"/>
    </source>
</evidence>
<organism evidence="5 6">
    <name type="scientific">Micromonospora radicis</name>
    <dbReference type="NCBI Taxonomy" id="1894971"/>
    <lineage>
        <taxon>Bacteria</taxon>
        <taxon>Bacillati</taxon>
        <taxon>Actinomycetota</taxon>
        <taxon>Actinomycetes</taxon>
        <taxon>Micromonosporales</taxon>
        <taxon>Micromonosporaceae</taxon>
        <taxon>Micromonospora</taxon>
    </lineage>
</organism>
<evidence type="ECO:0000256" key="2">
    <source>
        <dbReference type="PROSITE-ProRule" id="PRU00169"/>
    </source>
</evidence>
<dbReference type="InterPro" id="IPR001789">
    <property type="entry name" value="Sig_transdc_resp-reg_receiver"/>
</dbReference>
<dbReference type="OrthoDB" id="3394607at2"/>
<dbReference type="InterPro" id="IPR039420">
    <property type="entry name" value="WalR-like"/>
</dbReference>
<evidence type="ECO:0000259" key="4">
    <source>
        <dbReference type="PROSITE" id="PS50110"/>
    </source>
</evidence>
<gene>
    <name evidence="5" type="ORF">D2L64_25850</name>
</gene>
<proteinExistence type="predicted"/>
<evidence type="ECO:0000313" key="6">
    <source>
        <dbReference type="Proteomes" id="UP000283832"/>
    </source>
</evidence>
<dbReference type="GO" id="GO:0006355">
    <property type="term" value="P:regulation of DNA-templated transcription"/>
    <property type="evidence" value="ECO:0007669"/>
    <property type="project" value="InterPro"/>
</dbReference>
<dbReference type="EMBL" id="QXEC01000043">
    <property type="protein sequence ID" value="RIV31340.1"/>
    <property type="molecule type" value="Genomic_DNA"/>
</dbReference>
<dbReference type="AlphaFoldDB" id="A0A418MN16"/>
<dbReference type="SUPFAM" id="SSF46894">
    <property type="entry name" value="C-terminal effector domain of the bipartite response regulators"/>
    <property type="match status" value="1"/>
</dbReference>
<dbReference type="PANTHER" id="PTHR43214">
    <property type="entry name" value="TWO-COMPONENT RESPONSE REGULATOR"/>
    <property type="match status" value="1"/>
</dbReference>
<comment type="caution">
    <text evidence="2">Lacks conserved residue(s) required for the propagation of feature annotation.</text>
</comment>
<evidence type="ECO:0000256" key="3">
    <source>
        <dbReference type="SAM" id="Phobius"/>
    </source>
</evidence>
<dbReference type="RefSeq" id="WP_147376317.1">
    <property type="nucleotide sequence ID" value="NZ_QXEC01000043.1"/>
</dbReference>
<dbReference type="InterPro" id="IPR011006">
    <property type="entry name" value="CheY-like_superfamily"/>
</dbReference>
<dbReference type="PROSITE" id="PS50110">
    <property type="entry name" value="RESPONSE_REGULATORY"/>
    <property type="match status" value="1"/>
</dbReference>
<reference evidence="5 6" key="1">
    <citation type="submission" date="2018-08" db="EMBL/GenBank/DDBJ databases">
        <title>Jishengella sp. nov., isolated from a root of Azadirachta indica A. Juss. var. siamensis Valenton.</title>
        <authorList>
            <person name="Kuncharoen N."/>
            <person name="Tanasupawat S."/>
            <person name="Kudo T."/>
            <person name="Ohkuma M."/>
        </authorList>
    </citation>
    <scope>NUCLEOTIDE SEQUENCE [LARGE SCALE GENOMIC DNA]</scope>
    <source>
        <strain evidence="5 6">AZ1-13</strain>
    </source>
</reference>
<keyword evidence="3" id="KW-0472">Membrane</keyword>
<evidence type="ECO:0000256" key="1">
    <source>
        <dbReference type="ARBA" id="ARBA00023125"/>
    </source>
</evidence>